<dbReference type="InterPro" id="IPR001610">
    <property type="entry name" value="PAC"/>
</dbReference>
<dbReference type="InterPro" id="IPR000014">
    <property type="entry name" value="PAS"/>
</dbReference>
<evidence type="ECO:0000259" key="6">
    <source>
        <dbReference type="PROSITE" id="PS50113"/>
    </source>
</evidence>
<dbReference type="Gene3D" id="2.10.70.100">
    <property type="match status" value="1"/>
</dbReference>
<evidence type="ECO:0000256" key="4">
    <source>
        <dbReference type="SAM" id="Coils"/>
    </source>
</evidence>
<sequence>MGIVNDITEQTQQLTKLIESQRLLDDTSGLANIGHWRLDIAESDLFWSDEVFRIHGYEPGEITPELDMAINAYHPDDRELVANSVSRSQAEGKPYRFNARIVRPSGEVRHVIASGQTRKEGGVDVVMFGVFQDITEQVETQEQSQLWNYLVNETPEAIIITDAQGNTLWVNKAFEKISGYTFEEMEGKKPGSFLQGPETDQATIDKMSQAIQNKQPVSVELLNYSKLGEPYWIMISIFPRFDAKGELKQFMAIETDITARVESEKQLAQKQKDMENLNFQLERQKLAAEELAAKESEARLRLEKEVEKSKKLQKELETLANTDALTEIANRRYFMIRAESEFQRALRYKENLHVVMFDVDKFKSINDTYGHQAGDQVLKTIVTVVKSCLRDKIDFLGRVGGEEFCLLLPHTLPEDAVGIVNRIRQEIESAKQSIDTNVTCSFGVALAVQFDTFNIALSKADEALYDAKHNGRNRVEYWQV</sequence>
<dbReference type="PANTHER" id="PTHR45138">
    <property type="entry name" value="REGULATORY COMPONENTS OF SENSORY TRANSDUCTION SYSTEM"/>
    <property type="match status" value="1"/>
</dbReference>
<comment type="caution">
    <text evidence="8">The sequence shown here is derived from an EMBL/GenBank/DDBJ whole genome shotgun (WGS) entry which is preliminary data.</text>
</comment>
<keyword evidence="9" id="KW-1185">Reference proteome</keyword>
<comment type="catalytic activity">
    <reaction evidence="3">
        <text>2 GTP = 3',3'-c-di-GMP + 2 diphosphate</text>
        <dbReference type="Rhea" id="RHEA:24898"/>
        <dbReference type="ChEBI" id="CHEBI:33019"/>
        <dbReference type="ChEBI" id="CHEBI:37565"/>
        <dbReference type="ChEBI" id="CHEBI:58805"/>
        <dbReference type="EC" id="2.7.7.65"/>
    </reaction>
</comment>
<dbReference type="InterPro" id="IPR013655">
    <property type="entry name" value="PAS_fold_3"/>
</dbReference>
<dbReference type="Pfam" id="PF13426">
    <property type="entry name" value="PAS_9"/>
    <property type="match status" value="1"/>
</dbReference>
<evidence type="ECO:0000259" key="5">
    <source>
        <dbReference type="PROSITE" id="PS50112"/>
    </source>
</evidence>
<dbReference type="NCBIfam" id="TIGR00229">
    <property type="entry name" value="sensory_box"/>
    <property type="match status" value="2"/>
</dbReference>
<gene>
    <name evidence="8" type="ORF">FLL45_07020</name>
</gene>
<dbReference type="SMART" id="SM00267">
    <property type="entry name" value="GGDEF"/>
    <property type="match status" value="1"/>
</dbReference>
<dbReference type="InterPro" id="IPR000160">
    <property type="entry name" value="GGDEF_dom"/>
</dbReference>
<evidence type="ECO:0000259" key="7">
    <source>
        <dbReference type="PROSITE" id="PS50887"/>
    </source>
</evidence>
<dbReference type="InterPro" id="IPR043128">
    <property type="entry name" value="Rev_trsase/Diguanyl_cyclase"/>
</dbReference>
<name>A0A545TBZ0_9GAMM</name>
<evidence type="ECO:0000256" key="3">
    <source>
        <dbReference type="ARBA" id="ARBA00034247"/>
    </source>
</evidence>
<dbReference type="PROSITE" id="PS50887">
    <property type="entry name" value="GGDEF"/>
    <property type="match status" value="1"/>
</dbReference>
<comment type="cofactor">
    <cofactor evidence="1">
        <name>Mg(2+)</name>
        <dbReference type="ChEBI" id="CHEBI:18420"/>
    </cofactor>
</comment>
<dbReference type="NCBIfam" id="TIGR00254">
    <property type="entry name" value="GGDEF"/>
    <property type="match status" value="1"/>
</dbReference>
<dbReference type="OrthoDB" id="5296913at2"/>
<feature type="domain" description="PAC" evidence="6">
    <location>
        <begin position="95"/>
        <end position="146"/>
    </location>
</feature>
<dbReference type="InterPro" id="IPR029787">
    <property type="entry name" value="Nucleotide_cyclase"/>
</dbReference>
<accession>A0A545TBZ0</accession>
<feature type="domain" description="PAS" evidence="5">
    <location>
        <begin position="143"/>
        <end position="214"/>
    </location>
</feature>
<dbReference type="Gene3D" id="3.30.450.20">
    <property type="entry name" value="PAS domain"/>
    <property type="match status" value="2"/>
</dbReference>
<evidence type="ECO:0000313" key="8">
    <source>
        <dbReference type="EMBL" id="TQV74706.1"/>
    </source>
</evidence>
<dbReference type="GO" id="GO:0052621">
    <property type="term" value="F:diguanylate cyclase activity"/>
    <property type="evidence" value="ECO:0007669"/>
    <property type="project" value="UniProtKB-EC"/>
</dbReference>
<proteinExistence type="predicted"/>
<dbReference type="PANTHER" id="PTHR45138:SF9">
    <property type="entry name" value="DIGUANYLATE CYCLASE DGCM-RELATED"/>
    <property type="match status" value="1"/>
</dbReference>
<dbReference type="AlphaFoldDB" id="A0A545TBZ0"/>
<dbReference type="Pfam" id="PF00990">
    <property type="entry name" value="GGDEF"/>
    <property type="match status" value="1"/>
</dbReference>
<feature type="domain" description="GGDEF" evidence="7">
    <location>
        <begin position="350"/>
        <end position="480"/>
    </location>
</feature>
<dbReference type="Gene3D" id="3.30.70.270">
    <property type="match status" value="1"/>
</dbReference>
<protein>
    <recommendedName>
        <fullName evidence="2">diguanylate cyclase</fullName>
        <ecNumber evidence="2">2.7.7.65</ecNumber>
    </recommendedName>
</protein>
<reference evidence="8 9" key="1">
    <citation type="submission" date="2019-06" db="EMBL/GenBank/DDBJ databases">
        <title>Draft genome of Aliikangiella marina GYP-15.</title>
        <authorList>
            <person name="Wang G."/>
        </authorList>
    </citation>
    <scope>NUCLEOTIDE SEQUENCE [LARGE SCALE GENOMIC DNA]</scope>
    <source>
        <strain evidence="8 9">GYP-15</strain>
    </source>
</reference>
<dbReference type="Pfam" id="PF08447">
    <property type="entry name" value="PAS_3"/>
    <property type="match status" value="1"/>
</dbReference>
<feature type="domain" description="PAC" evidence="6">
    <location>
        <begin position="215"/>
        <end position="269"/>
    </location>
</feature>
<evidence type="ECO:0000313" key="9">
    <source>
        <dbReference type="Proteomes" id="UP000317839"/>
    </source>
</evidence>
<evidence type="ECO:0000256" key="1">
    <source>
        <dbReference type="ARBA" id="ARBA00001946"/>
    </source>
</evidence>
<dbReference type="InterPro" id="IPR050469">
    <property type="entry name" value="Diguanylate_Cyclase"/>
</dbReference>
<dbReference type="CDD" id="cd00130">
    <property type="entry name" value="PAS"/>
    <property type="match status" value="2"/>
</dbReference>
<dbReference type="SUPFAM" id="SSF55785">
    <property type="entry name" value="PYP-like sensor domain (PAS domain)"/>
    <property type="match status" value="2"/>
</dbReference>
<dbReference type="SMART" id="SM00086">
    <property type="entry name" value="PAC"/>
    <property type="match status" value="2"/>
</dbReference>
<keyword evidence="4" id="KW-0175">Coiled coil</keyword>
<dbReference type="Proteomes" id="UP000317839">
    <property type="component" value="Unassembled WGS sequence"/>
</dbReference>
<organism evidence="8 9">
    <name type="scientific">Aliikangiella marina</name>
    <dbReference type="NCBI Taxonomy" id="1712262"/>
    <lineage>
        <taxon>Bacteria</taxon>
        <taxon>Pseudomonadati</taxon>
        <taxon>Pseudomonadota</taxon>
        <taxon>Gammaproteobacteria</taxon>
        <taxon>Oceanospirillales</taxon>
        <taxon>Pleioneaceae</taxon>
        <taxon>Aliikangiella</taxon>
    </lineage>
</organism>
<evidence type="ECO:0000256" key="2">
    <source>
        <dbReference type="ARBA" id="ARBA00012528"/>
    </source>
</evidence>
<dbReference type="EMBL" id="VIKR01000002">
    <property type="protein sequence ID" value="TQV74706.1"/>
    <property type="molecule type" value="Genomic_DNA"/>
</dbReference>
<dbReference type="InterPro" id="IPR000700">
    <property type="entry name" value="PAS-assoc_C"/>
</dbReference>
<dbReference type="SUPFAM" id="SSF55073">
    <property type="entry name" value="Nucleotide cyclase"/>
    <property type="match status" value="1"/>
</dbReference>
<dbReference type="PROSITE" id="PS50112">
    <property type="entry name" value="PAS"/>
    <property type="match status" value="2"/>
</dbReference>
<dbReference type="CDD" id="cd01949">
    <property type="entry name" value="GGDEF"/>
    <property type="match status" value="1"/>
</dbReference>
<dbReference type="RefSeq" id="WP_142941320.1">
    <property type="nucleotide sequence ID" value="NZ_VIKR01000002.1"/>
</dbReference>
<feature type="coiled-coil region" evidence="4">
    <location>
        <begin position="260"/>
        <end position="322"/>
    </location>
</feature>
<dbReference type="EC" id="2.7.7.65" evidence="2"/>
<dbReference type="FunFam" id="3.30.70.270:FF:000001">
    <property type="entry name" value="Diguanylate cyclase domain protein"/>
    <property type="match status" value="1"/>
</dbReference>
<dbReference type="SMART" id="SM00091">
    <property type="entry name" value="PAS"/>
    <property type="match status" value="2"/>
</dbReference>
<dbReference type="PROSITE" id="PS50113">
    <property type="entry name" value="PAC"/>
    <property type="match status" value="2"/>
</dbReference>
<dbReference type="InterPro" id="IPR035965">
    <property type="entry name" value="PAS-like_dom_sf"/>
</dbReference>
<feature type="domain" description="PAS" evidence="5">
    <location>
        <begin position="45"/>
        <end position="92"/>
    </location>
</feature>